<protein>
    <submittedName>
        <fullName evidence="1">Uncharacterized protein</fullName>
    </submittedName>
</protein>
<keyword evidence="2" id="KW-1185">Reference proteome</keyword>
<dbReference type="Proteomes" id="UP001346869">
    <property type="component" value="Unassembled WGS sequence"/>
</dbReference>
<organism evidence="1 2">
    <name type="scientific">Eleginops maclovinus</name>
    <name type="common">Patagonian blennie</name>
    <name type="synonym">Eleginus maclovinus</name>
    <dbReference type="NCBI Taxonomy" id="56733"/>
    <lineage>
        <taxon>Eukaryota</taxon>
        <taxon>Metazoa</taxon>
        <taxon>Chordata</taxon>
        <taxon>Craniata</taxon>
        <taxon>Vertebrata</taxon>
        <taxon>Euteleostomi</taxon>
        <taxon>Actinopterygii</taxon>
        <taxon>Neopterygii</taxon>
        <taxon>Teleostei</taxon>
        <taxon>Neoteleostei</taxon>
        <taxon>Acanthomorphata</taxon>
        <taxon>Eupercaria</taxon>
        <taxon>Perciformes</taxon>
        <taxon>Notothenioidei</taxon>
        <taxon>Eleginopidae</taxon>
        <taxon>Eleginops</taxon>
    </lineage>
</organism>
<comment type="caution">
    <text evidence="1">The sequence shown here is derived from an EMBL/GenBank/DDBJ whole genome shotgun (WGS) entry which is preliminary data.</text>
</comment>
<sequence>MWNPCQVLVESSAQTAPADGSLLCTALALFTGSPLRAASTKCLNTVSGIFSRDEPLKLVFALRGELENSVGG</sequence>
<gene>
    <name evidence="1" type="ORF">PBY51_024520</name>
</gene>
<dbReference type="EMBL" id="JAUZQC010000006">
    <property type="protein sequence ID" value="KAK5869832.1"/>
    <property type="molecule type" value="Genomic_DNA"/>
</dbReference>
<reference evidence="1 2" key="1">
    <citation type="journal article" date="2023" name="Genes (Basel)">
        <title>Chromosome-Level Genome Assembly and Circadian Gene Repertoire of the Patagonia Blennie Eleginops maclovinus-The Closest Ancestral Proxy of Antarctic Cryonotothenioids.</title>
        <authorList>
            <person name="Cheng C.C."/>
            <person name="Rivera-Colon A.G."/>
            <person name="Minhas B.F."/>
            <person name="Wilson L."/>
            <person name="Rayamajhi N."/>
            <person name="Vargas-Chacoff L."/>
            <person name="Catchen J.M."/>
        </authorList>
    </citation>
    <scope>NUCLEOTIDE SEQUENCE [LARGE SCALE GENOMIC DNA]</scope>
    <source>
        <strain evidence="1">JMC-PN-2008</strain>
    </source>
</reference>
<dbReference type="AlphaFoldDB" id="A0AAN8AW14"/>
<evidence type="ECO:0000313" key="1">
    <source>
        <dbReference type="EMBL" id="KAK5869832.1"/>
    </source>
</evidence>
<name>A0AAN8AW14_ELEMC</name>
<reference evidence="1 2" key="2">
    <citation type="journal article" date="2023" name="Mol. Biol. Evol.">
        <title>Genomics of Secondarily Temperate Adaptation in the Only Non-Antarctic Icefish.</title>
        <authorList>
            <person name="Rivera-Colon A.G."/>
            <person name="Rayamajhi N."/>
            <person name="Minhas B.F."/>
            <person name="Madrigal G."/>
            <person name="Bilyk K.T."/>
            <person name="Yoon V."/>
            <person name="Hune M."/>
            <person name="Gregory S."/>
            <person name="Cheng C.H.C."/>
            <person name="Catchen J.M."/>
        </authorList>
    </citation>
    <scope>NUCLEOTIDE SEQUENCE [LARGE SCALE GENOMIC DNA]</scope>
    <source>
        <strain evidence="1">JMC-PN-2008</strain>
    </source>
</reference>
<accession>A0AAN8AW14</accession>
<evidence type="ECO:0000313" key="2">
    <source>
        <dbReference type="Proteomes" id="UP001346869"/>
    </source>
</evidence>
<proteinExistence type="predicted"/>